<dbReference type="EMBL" id="LT629791">
    <property type="protein sequence ID" value="SDU47105.1"/>
    <property type="molecule type" value="Genomic_DNA"/>
</dbReference>
<keyword evidence="3" id="KW-0031">Aminopeptidase</keyword>
<keyword evidence="3" id="KW-0378">Hydrolase</keyword>
<dbReference type="GO" id="GO:0006508">
    <property type="term" value="P:proteolysis"/>
    <property type="evidence" value="ECO:0007669"/>
    <property type="project" value="InterPro"/>
</dbReference>
<dbReference type="InterPro" id="IPR001375">
    <property type="entry name" value="Peptidase_S9_cat"/>
</dbReference>
<feature type="domain" description="Dipeptidylpeptidase IV N-terminal" evidence="2">
    <location>
        <begin position="132"/>
        <end position="448"/>
    </location>
</feature>
<dbReference type="Gene3D" id="3.40.50.1820">
    <property type="entry name" value="alpha/beta hydrolase"/>
    <property type="match status" value="1"/>
</dbReference>
<organism evidence="3 4">
    <name type="scientific">Jiangella alkaliphila</name>
    <dbReference type="NCBI Taxonomy" id="419479"/>
    <lineage>
        <taxon>Bacteria</taxon>
        <taxon>Bacillati</taxon>
        <taxon>Actinomycetota</taxon>
        <taxon>Actinomycetes</taxon>
        <taxon>Jiangellales</taxon>
        <taxon>Jiangellaceae</taxon>
        <taxon>Jiangella</taxon>
    </lineage>
</organism>
<evidence type="ECO:0000313" key="4">
    <source>
        <dbReference type="Proteomes" id="UP000182977"/>
    </source>
</evidence>
<dbReference type="InterPro" id="IPR050278">
    <property type="entry name" value="Serine_Prot_S9B/DPPIV"/>
</dbReference>
<evidence type="ECO:0000313" key="3">
    <source>
        <dbReference type="EMBL" id="SDU47105.1"/>
    </source>
</evidence>
<dbReference type="Gene3D" id="2.140.10.30">
    <property type="entry name" value="Dipeptidylpeptidase IV, N-terminal domain"/>
    <property type="match status" value="1"/>
</dbReference>
<dbReference type="OrthoDB" id="9812921at2"/>
<dbReference type="SUPFAM" id="SSF53474">
    <property type="entry name" value="alpha/beta-Hydrolases"/>
    <property type="match status" value="1"/>
</dbReference>
<dbReference type="GO" id="GO:0004177">
    <property type="term" value="F:aminopeptidase activity"/>
    <property type="evidence" value="ECO:0007669"/>
    <property type="project" value="UniProtKB-KW"/>
</dbReference>
<accession>A0A1H2IT20</accession>
<feature type="domain" description="Peptidase S9 prolyl oligopeptidase catalytic" evidence="1">
    <location>
        <begin position="542"/>
        <end position="735"/>
    </location>
</feature>
<dbReference type="RefSeq" id="WP_046770306.1">
    <property type="nucleotide sequence ID" value="NZ_LBMC01000019.1"/>
</dbReference>
<dbReference type="Pfam" id="PF00326">
    <property type="entry name" value="Peptidase_S9"/>
    <property type="match status" value="1"/>
</dbReference>
<name>A0A1H2IT20_9ACTN</name>
<dbReference type="Proteomes" id="UP000182977">
    <property type="component" value="Chromosome I"/>
</dbReference>
<dbReference type="PANTHER" id="PTHR11731">
    <property type="entry name" value="PROTEASE FAMILY S9B,C DIPEPTIDYL-PEPTIDASE IV-RELATED"/>
    <property type="match status" value="1"/>
</dbReference>
<dbReference type="GO" id="GO:0008236">
    <property type="term" value="F:serine-type peptidase activity"/>
    <property type="evidence" value="ECO:0007669"/>
    <property type="project" value="InterPro"/>
</dbReference>
<dbReference type="InterPro" id="IPR002469">
    <property type="entry name" value="Peptidase_S9B_N"/>
</dbReference>
<keyword evidence="4" id="KW-1185">Reference proteome</keyword>
<proteinExistence type="predicted"/>
<dbReference type="SUPFAM" id="SSF82171">
    <property type="entry name" value="DPP6 N-terminal domain-like"/>
    <property type="match status" value="1"/>
</dbReference>
<dbReference type="STRING" id="419479.SAMN04488563_1974"/>
<dbReference type="Pfam" id="PF00930">
    <property type="entry name" value="DPPIV_N"/>
    <property type="match status" value="1"/>
</dbReference>
<gene>
    <name evidence="3" type="ORF">SAMN04488563_1974</name>
</gene>
<dbReference type="AlphaFoldDB" id="A0A1H2IT20"/>
<evidence type="ECO:0000259" key="2">
    <source>
        <dbReference type="Pfam" id="PF00930"/>
    </source>
</evidence>
<evidence type="ECO:0000259" key="1">
    <source>
        <dbReference type="Pfam" id="PF00326"/>
    </source>
</evidence>
<protein>
    <submittedName>
        <fullName evidence="3">Dipeptidyl aminopeptidase/acylaminoacyl peptidase</fullName>
    </submittedName>
</protein>
<keyword evidence="3" id="KW-0645">Protease</keyword>
<dbReference type="PANTHER" id="PTHR11731:SF118">
    <property type="entry name" value="BLR1971 PROTEIN"/>
    <property type="match status" value="1"/>
</dbReference>
<dbReference type="InterPro" id="IPR029058">
    <property type="entry name" value="AB_hydrolase_fold"/>
</dbReference>
<sequence length="757" mass="83149">MTADLTARYAKAEALLPHHLKELVRTPRVTPQWIGRTETFWYRTRTAEGVRFVVVDAEAGTKRPAFDHERLARALGDVLGEEVDPAALPFFSIDLLEDGAVRVVVGERRIEIALDDYGATVLGPAHPAESPSPDGRWAVGMRDHNLYLRDTATDEERQLTTDGVESYDYATMADSCANLVMQENLGFTMPPLVVWSPDSTRFVTHRLDQRRVGLMHLLRSAPPEGGFRPKPMAYRYAVVGDTTENLATSEYFVFEAATGAVTRAAGEPFLTPFVPTIAYGFLWWSADGATVYFLSSDLGDHTARLNELDPGTGAVTVLVEETSTSHILHGPQQQDSNVRVTSSGEALWWSRRSGHGHLYRYGRDGSVTTLTAGDWSVRHVVSIDEDARRVVFTGGGREPGSDPYLQELYSVSLDGGELTAITSDGRDHACAASPSGRFFVDNTSRYDVETVSVLRDRSGAVVLDLERADAAALYAAGWTPPERVVVKAADGETDLYCAIYKPHDFDPSATYPVVEEIYPGPQISTAPLRFPLSGGVLTGERNAAGFAALGFVVVAVDGRGSALRGKDFQDFGRRGPEGEFVGDHVAAIKQLGATRPWMDLDRVGIYGHSAGGYASTRCMLLAPEFYKVAVSSAGSHDNRPNHVWWAEKFFGSPDEFDFAAQSNPEHAAKLRGKLLLVHGEMDDNATPHLTMRLVDALIKANKDFDLLIVPNADHRLMIGTAYWLRRRWDYFVQHLMGEPPPAYQIADIPIDPELLAP</sequence>
<reference evidence="4" key="1">
    <citation type="submission" date="2016-10" db="EMBL/GenBank/DDBJ databases">
        <authorList>
            <person name="Varghese N."/>
            <person name="Submissions S."/>
        </authorList>
    </citation>
    <scope>NUCLEOTIDE SEQUENCE [LARGE SCALE GENOMIC DNA]</scope>
    <source>
        <strain evidence="4">DSM 45079</strain>
    </source>
</reference>